<evidence type="ECO:0000313" key="4">
    <source>
        <dbReference type="Proteomes" id="UP001231189"/>
    </source>
</evidence>
<feature type="region of interest" description="Disordered" evidence="2">
    <location>
        <begin position="1"/>
        <end position="108"/>
    </location>
</feature>
<organism evidence="3 4">
    <name type="scientific">Lolium multiflorum</name>
    <name type="common">Italian ryegrass</name>
    <name type="synonym">Lolium perenne subsp. multiflorum</name>
    <dbReference type="NCBI Taxonomy" id="4521"/>
    <lineage>
        <taxon>Eukaryota</taxon>
        <taxon>Viridiplantae</taxon>
        <taxon>Streptophyta</taxon>
        <taxon>Embryophyta</taxon>
        <taxon>Tracheophyta</taxon>
        <taxon>Spermatophyta</taxon>
        <taxon>Magnoliopsida</taxon>
        <taxon>Liliopsida</taxon>
        <taxon>Poales</taxon>
        <taxon>Poaceae</taxon>
        <taxon>BOP clade</taxon>
        <taxon>Pooideae</taxon>
        <taxon>Poodae</taxon>
        <taxon>Poeae</taxon>
        <taxon>Poeae Chloroplast Group 2 (Poeae type)</taxon>
        <taxon>Loliodinae</taxon>
        <taxon>Loliinae</taxon>
        <taxon>Lolium</taxon>
    </lineage>
</organism>
<feature type="compositionally biased region" description="Basic and acidic residues" evidence="2">
    <location>
        <begin position="54"/>
        <end position="63"/>
    </location>
</feature>
<name>A0AAD8TFJ3_LOLMU</name>
<gene>
    <name evidence="3" type="ORF">QYE76_041556</name>
</gene>
<protein>
    <submittedName>
        <fullName evidence="3">Uncharacterized protein</fullName>
    </submittedName>
</protein>
<accession>A0AAD8TFJ3</accession>
<dbReference type="EMBL" id="JAUUTY010000002">
    <property type="protein sequence ID" value="KAK1680708.1"/>
    <property type="molecule type" value="Genomic_DNA"/>
</dbReference>
<evidence type="ECO:0000256" key="1">
    <source>
        <dbReference type="SAM" id="Coils"/>
    </source>
</evidence>
<feature type="coiled-coil region" evidence="1">
    <location>
        <begin position="190"/>
        <end position="217"/>
    </location>
</feature>
<keyword evidence="4" id="KW-1185">Reference proteome</keyword>
<evidence type="ECO:0000256" key="2">
    <source>
        <dbReference type="SAM" id="MobiDB-lite"/>
    </source>
</evidence>
<dbReference type="Proteomes" id="UP001231189">
    <property type="component" value="Unassembled WGS sequence"/>
</dbReference>
<dbReference type="AlphaFoldDB" id="A0AAD8TFJ3"/>
<reference evidence="3" key="1">
    <citation type="submission" date="2023-07" db="EMBL/GenBank/DDBJ databases">
        <title>A chromosome-level genome assembly of Lolium multiflorum.</title>
        <authorList>
            <person name="Chen Y."/>
            <person name="Copetti D."/>
            <person name="Kolliker R."/>
            <person name="Studer B."/>
        </authorList>
    </citation>
    <scope>NUCLEOTIDE SEQUENCE</scope>
    <source>
        <strain evidence="3">02402/16</strain>
        <tissue evidence="3">Leaf</tissue>
    </source>
</reference>
<evidence type="ECO:0000313" key="3">
    <source>
        <dbReference type="EMBL" id="KAK1680708.1"/>
    </source>
</evidence>
<comment type="caution">
    <text evidence="3">The sequence shown here is derived from an EMBL/GenBank/DDBJ whole genome shotgun (WGS) entry which is preliminary data.</text>
</comment>
<sequence length="267" mass="29867">MQVEAPGNTDAPDQQEAVGGSDAPGQEEAGDKEESILGNLSPISDDASSIGTEEYNRLTKELEIGESADDASSMDTEEYNRLLKELRGGEQSEAESAQPKQERQHKEYLSPEEIVEQAGLDAIAHSDILNKPITPDDDADLEALEAKRKEMLATAKKFANTAAAMLDERKEAANFMDGFLKREREVDESLEKVKQLRKHWEAKMSEARKDADRIRREVVTPRKIFATPTEQQPLTTPKDNMKKAAELLKKKDEDIDINYVVRSLPQQ</sequence>
<feature type="compositionally biased region" description="Basic and acidic residues" evidence="2">
    <location>
        <begin position="78"/>
        <end position="90"/>
    </location>
</feature>
<keyword evidence="1" id="KW-0175">Coiled coil</keyword>
<proteinExistence type="predicted"/>